<dbReference type="InterPro" id="IPR024964">
    <property type="entry name" value="CTLH/CRA"/>
</dbReference>
<protein>
    <submittedName>
        <fullName evidence="2">Protein RMD5 homolog A-like</fullName>
    </submittedName>
</protein>
<proteinExistence type="predicted"/>
<dbReference type="PANTHER" id="PTHR48462">
    <property type="entry name" value="PROTEIN, PUTATIVE-RELATED"/>
    <property type="match status" value="1"/>
</dbReference>
<feature type="domain" description="CTLH/CRA C-terminal to LisH motif" evidence="1">
    <location>
        <begin position="156"/>
        <end position="294"/>
    </location>
</feature>
<dbReference type="PANTHER" id="PTHR48462:SF1">
    <property type="entry name" value="PROTEIN, PUTATIVE-RELATED"/>
    <property type="match status" value="1"/>
</dbReference>
<dbReference type="Pfam" id="PF10607">
    <property type="entry name" value="CTLH"/>
    <property type="match status" value="1"/>
</dbReference>
<reference evidence="2" key="1">
    <citation type="journal article" date="2019" name="Sci. Rep.">
        <title>Draft genome of Tanacetum cinerariifolium, the natural source of mosquito coil.</title>
        <authorList>
            <person name="Yamashiro T."/>
            <person name="Shiraishi A."/>
            <person name="Satake H."/>
            <person name="Nakayama K."/>
        </authorList>
    </citation>
    <scope>NUCLEOTIDE SEQUENCE</scope>
</reference>
<organism evidence="2">
    <name type="scientific">Tanacetum cinerariifolium</name>
    <name type="common">Dalmatian daisy</name>
    <name type="synonym">Chrysanthemum cinerariifolium</name>
    <dbReference type="NCBI Taxonomy" id="118510"/>
    <lineage>
        <taxon>Eukaryota</taxon>
        <taxon>Viridiplantae</taxon>
        <taxon>Streptophyta</taxon>
        <taxon>Embryophyta</taxon>
        <taxon>Tracheophyta</taxon>
        <taxon>Spermatophyta</taxon>
        <taxon>Magnoliopsida</taxon>
        <taxon>eudicotyledons</taxon>
        <taxon>Gunneridae</taxon>
        <taxon>Pentapetalae</taxon>
        <taxon>asterids</taxon>
        <taxon>campanulids</taxon>
        <taxon>Asterales</taxon>
        <taxon>Asteraceae</taxon>
        <taxon>Asteroideae</taxon>
        <taxon>Anthemideae</taxon>
        <taxon>Anthemidinae</taxon>
        <taxon>Tanacetum</taxon>
    </lineage>
</organism>
<gene>
    <name evidence="2" type="ORF">Tci_015214</name>
</gene>
<accession>A0A6L2K1M9</accession>
<dbReference type="EMBL" id="BKCJ010001681">
    <property type="protein sequence ID" value="GEU43236.1"/>
    <property type="molecule type" value="Genomic_DNA"/>
</dbReference>
<comment type="caution">
    <text evidence="2">The sequence shown here is derived from an EMBL/GenBank/DDBJ whole genome shotgun (WGS) entry which is preliminary data.</text>
</comment>
<evidence type="ECO:0000259" key="1">
    <source>
        <dbReference type="Pfam" id="PF10607"/>
    </source>
</evidence>
<name>A0A6L2K1M9_TANCI</name>
<dbReference type="AlphaFoldDB" id="A0A6L2K1M9"/>
<sequence>MESVKKSIDERAQHKQYYDIKNQELVTSSYKEVIDQVEHEIKEAIKKIQSVDHPSIEHNKSVIINLKQKLERIWPQDQRLKQSQKEQNKSFTKYPKILSKFADPDISEAYRNVDFDSGTVNQVVITSLYHEGFDGVADSFIQESQEPDINPLRSEFKILQKVIKAFEAGNEVPALTMVSEYRHILKQNGSNLEFDICGLHYLKLLENSKKQDKAFEFAKNYLLPFKKTHQNELNDLLGWMALRIEPENSYGSHLSSQVKQEELVKEMTNQFFSIIGKNLLRVTIEAGARALPTLSKLVRVTSLNNQQEWETMKKLPVAIDLGSEFQFHSVFVCPVTGEESDIPYMLPCHHVISLGTINGLSKYLTEEFKCPVCESLRKDEDGTVTIEDVFFDICRHARISAKKEAPVNFLTDPSNERSTLRPADVLVFGWVGGKHACVDLTGVSPPVGLSSRGFTAGQVALKAASCKVTKHEKTCIENQHVFIPFAFDTFGSCTESGGATQPSSTGYAHQCYDT</sequence>
<evidence type="ECO:0000313" key="2">
    <source>
        <dbReference type="EMBL" id="GEU43236.1"/>
    </source>
</evidence>
<dbReference type="SUPFAM" id="SSF57850">
    <property type="entry name" value="RING/U-box"/>
    <property type="match status" value="1"/>
</dbReference>